<feature type="region of interest" description="Disordered" evidence="1">
    <location>
        <begin position="397"/>
        <end position="444"/>
    </location>
</feature>
<protein>
    <recommendedName>
        <fullName evidence="2">Bacteriophage T5 Orf172 DNA-binding domain-containing protein</fullName>
    </recommendedName>
</protein>
<proteinExistence type="predicted"/>
<dbReference type="RefSeq" id="XP_013961250.1">
    <property type="nucleotide sequence ID" value="XM_014105775.1"/>
</dbReference>
<comment type="caution">
    <text evidence="3">The sequence shown here is derived from an EMBL/GenBank/DDBJ whole genome shotgun (WGS) entry which is preliminary data.</text>
</comment>
<dbReference type="OMA" id="KMEIFIT"/>
<dbReference type="AlphaFoldDB" id="G9MF68"/>
<gene>
    <name evidence="3" type="ORF">TRIVIDRAFT_62824</name>
</gene>
<feature type="region of interest" description="Disordered" evidence="1">
    <location>
        <begin position="114"/>
        <end position="158"/>
    </location>
</feature>
<dbReference type="InterPro" id="IPR018306">
    <property type="entry name" value="Phage_T5_Orf172_DNA-bd"/>
</dbReference>
<dbReference type="InParanoid" id="G9MF68"/>
<reference evidence="3 4" key="1">
    <citation type="journal article" date="2011" name="Genome Biol.">
        <title>Comparative genome sequence analysis underscores mycoparasitism as the ancestral life style of Trichoderma.</title>
        <authorList>
            <person name="Kubicek C.P."/>
            <person name="Herrera-Estrella A."/>
            <person name="Seidl-Seiboth V."/>
            <person name="Martinez D.A."/>
            <person name="Druzhinina I.S."/>
            <person name="Thon M."/>
            <person name="Zeilinger S."/>
            <person name="Casas-Flores S."/>
            <person name="Horwitz B.A."/>
            <person name="Mukherjee P.K."/>
            <person name="Mukherjee M."/>
            <person name="Kredics L."/>
            <person name="Alcaraz L.D."/>
            <person name="Aerts A."/>
            <person name="Antal Z."/>
            <person name="Atanasova L."/>
            <person name="Cervantes-Badillo M.G."/>
            <person name="Challacombe J."/>
            <person name="Chertkov O."/>
            <person name="McCluskey K."/>
            <person name="Coulpier F."/>
            <person name="Deshpande N."/>
            <person name="von Doehren H."/>
            <person name="Ebbole D.J."/>
            <person name="Esquivel-Naranjo E.U."/>
            <person name="Fekete E."/>
            <person name="Flipphi M."/>
            <person name="Glaser F."/>
            <person name="Gomez-Rodriguez E.Y."/>
            <person name="Gruber S."/>
            <person name="Han C."/>
            <person name="Henrissat B."/>
            <person name="Hermosa R."/>
            <person name="Hernandez-Onate M."/>
            <person name="Karaffa L."/>
            <person name="Kosti I."/>
            <person name="Le Crom S."/>
            <person name="Lindquist E."/>
            <person name="Lucas S."/>
            <person name="Luebeck M."/>
            <person name="Luebeck P.S."/>
            <person name="Margeot A."/>
            <person name="Metz B."/>
            <person name="Misra M."/>
            <person name="Nevalainen H."/>
            <person name="Omann M."/>
            <person name="Packer N."/>
            <person name="Perrone G."/>
            <person name="Uresti-Rivera E.E."/>
            <person name="Salamov A."/>
            <person name="Schmoll M."/>
            <person name="Seiboth B."/>
            <person name="Shapiro H."/>
            <person name="Sukno S."/>
            <person name="Tamayo-Ramos J.A."/>
            <person name="Tisch D."/>
            <person name="Wiest A."/>
            <person name="Wilkinson H.H."/>
            <person name="Zhang M."/>
            <person name="Coutinho P.M."/>
            <person name="Kenerley C.M."/>
            <person name="Monte E."/>
            <person name="Baker S.E."/>
            <person name="Grigoriev I.V."/>
        </authorList>
    </citation>
    <scope>NUCLEOTIDE SEQUENCE [LARGE SCALE GENOMIC DNA]</scope>
    <source>
        <strain evidence="4">Gv29-8 / FGSC 10586</strain>
    </source>
</reference>
<dbReference type="OrthoDB" id="4719713at2759"/>
<dbReference type="HOGENOM" id="CLU_469332_0_0_1"/>
<evidence type="ECO:0000313" key="3">
    <source>
        <dbReference type="EMBL" id="EHK27034.1"/>
    </source>
</evidence>
<feature type="domain" description="Bacteriophage T5 Orf172 DNA-binding" evidence="2">
    <location>
        <begin position="261"/>
        <end position="349"/>
    </location>
</feature>
<evidence type="ECO:0000313" key="4">
    <source>
        <dbReference type="Proteomes" id="UP000007115"/>
    </source>
</evidence>
<dbReference type="Proteomes" id="UP000007115">
    <property type="component" value="Unassembled WGS sequence"/>
</dbReference>
<organism evidence="3 4">
    <name type="scientific">Hypocrea virens (strain Gv29-8 / FGSC 10586)</name>
    <name type="common">Gliocladium virens</name>
    <name type="synonym">Trichoderma virens</name>
    <dbReference type="NCBI Taxonomy" id="413071"/>
    <lineage>
        <taxon>Eukaryota</taxon>
        <taxon>Fungi</taxon>
        <taxon>Dikarya</taxon>
        <taxon>Ascomycota</taxon>
        <taxon>Pezizomycotina</taxon>
        <taxon>Sordariomycetes</taxon>
        <taxon>Hypocreomycetidae</taxon>
        <taxon>Hypocreales</taxon>
        <taxon>Hypocreaceae</taxon>
        <taxon>Trichoderma</taxon>
    </lineage>
</organism>
<evidence type="ECO:0000259" key="2">
    <source>
        <dbReference type="SMART" id="SM00974"/>
    </source>
</evidence>
<dbReference type="SMART" id="SM00974">
    <property type="entry name" value="T5orf172"/>
    <property type="match status" value="1"/>
</dbReference>
<dbReference type="VEuPathDB" id="FungiDB:TRIVIDRAFT_62824"/>
<sequence>MATTNSVKNPVFEELAVIQASFNKFPNPSDSSGSIKCRASISDGSRRCRKEGCRKDERQQVKDLFSEFTNMTDCPQTEDFHQKMEIFITYTHCLLHRENALKTFSEWKKGRTAAAASLPPPSPPLSPSISPSASPFSSSDDIFSSSMSQTSDTTSQTSFLGDSICAEPVSDYESDGAGENHTKNIAKETISAATTIKNVYFETHTKKGGHKIRYVMPGVGTVVSPRRMPSLRDHAPVFQVIYSHPGESMMQEGFVYIFKHMERPNLFKIGFSTKGAEERWRQSKCYGTDTEIIYETKRKFRGARQAEKIIQTWLCHQNVLIKSCVHCGGGHKEWFEAPREDIFKAVEAIEAFVQMPAYVQTDGVWKLSAEAYKIVGPMCHFDPPALLKGRCAVEKENKEAESPQVTPDATPSKDTEEADICENSDATGQNTLPKPPGDGGEVEEDSVTALIRQLFGKLQISVKAALEVKAEWTL</sequence>
<name>G9MF68_HYPVG</name>
<feature type="compositionally biased region" description="Low complexity" evidence="1">
    <location>
        <begin position="127"/>
        <end position="158"/>
    </location>
</feature>
<dbReference type="Pfam" id="PF10544">
    <property type="entry name" value="T5orf172"/>
    <property type="match status" value="1"/>
</dbReference>
<dbReference type="EMBL" id="ABDF02000001">
    <property type="protein sequence ID" value="EHK27034.1"/>
    <property type="molecule type" value="Genomic_DNA"/>
</dbReference>
<accession>G9MF68</accession>
<dbReference type="GeneID" id="25796416"/>
<keyword evidence="4" id="KW-1185">Reference proteome</keyword>
<dbReference type="eggNOG" id="ENOG502SPDD">
    <property type="taxonomic scope" value="Eukaryota"/>
</dbReference>
<evidence type="ECO:0000256" key="1">
    <source>
        <dbReference type="SAM" id="MobiDB-lite"/>
    </source>
</evidence>